<evidence type="ECO:0000259" key="1">
    <source>
        <dbReference type="Pfam" id="PF14393"/>
    </source>
</evidence>
<accession>A0A060BK55</accession>
<sequence>MFNMFIMSRAKVDEYCSWLFPLLEGLEERIDDSGYDAFAARYPGRVSERLMDVWLRTTGLSLYRASRRQSGTGQLG</sequence>
<dbReference type="EMBL" id="KF117305">
    <property type="protein sequence ID" value="AIA84558.1"/>
    <property type="molecule type" value="Genomic_DNA"/>
</dbReference>
<organism evidence="2">
    <name type="scientific">uncultured Bifidobacterium sp</name>
    <dbReference type="NCBI Taxonomy" id="165187"/>
    <lineage>
        <taxon>Bacteria</taxon>
        <taxon>Bacillati</taxon>
        <taxon>Actinomycetota</taxon>
        <taxon>Actinomycetes</taxon>
        <taxon>Bifidobacteriales</taxon>
        <taxon>Bifidobacteriaceae</taxon>
        <taxon>Bifidobacterium</taxon>
        <taxon>environmental samples</taxon>
    </lineage>
</organism>
<protein>
    <submittedName>
        <fullName evidence="2">CAZy families GT2|GT8 protein</fullName>
    </submittedName>
</protein>
<dbReference type="AlphaFoldDB" id="A0A060BK55"/>
<proteinExistence type="predicted"/>
<feature type="domain" description="DUF4422" evidence="1">
    <location>
        <begin position="1"/>
        <end position="57"/>
    </location>
</feature>
<name>A0A060BK55_9BIFI</name>
<dbReference type="Pfam" id="PF14393">
    <property type="entry name" value="DUF4422"/>
    <property type="match status" value="1"/>
</dbReference>
<evidence type="ECO:0000313" key="2">
    <source>
        <dbReference type="EMBL" id="AIA84558.1"/>
    </source>
</evidence>
<reference evidence="2" key="1">
    <citation type="journal article" date="2013" name="Environ. Microbiol.">
        <title>Seasonally variable intestinal metagenomes of the red palm weevil (Rhynchophorus ferrugineus).</title>
        <authorList>
            <person name="Jia S."/>
            <person name="Zhang X."/>
            <person name="Zhang G."/>
            <person name="Yin A."/>
            <person name="Zhang S."/>
            <person name="Li F."/>
            <person name="Wang L."/>
            <person name="Zhao D."/>
            <person name="Yun Q."/>
            <person name="Tala"/>
            <person name="Wang J."/>
            <person name="Sun G."/>
            <person name="Baabdullah M."/>
            <person name="Yu X."/>
            <person name="Hu S."/>
            <person name="Al-Mssallem I.S."/>
            <person name="Yu J."/>
        </authorList>
    </citation>
    <scope>NUCLEOTIDE SEQUENCE</scope>
</reference>
<dbReference type="InterPro" id="IPR025536">
    <property type="entry name" value="DUF4422"/>
</dbReference>